<feature type="region of interest" description="Disordered" evidence="1">
    <location>
        <begin position="310"/>
        <end position="332"/>
    </location>
</feature>
<dbReference type="Gene3D" id="2.120.10.70">
    <property type="entry name" value="Fucose-specific lectin"/>
    <property type="match status" value="1"/>
</dbReference>
<keyword evidence="4" id="KW-1185">Reference proteome</keyword>
<dbReference type="EMBL" id="JBHRZH010000030">
    <property type="protein sequence ID" value="MFC3764644.1"/>
    <property type="molecule type" value="Genomic_DNA"/>
</dbReference>
<dbReference type="InterPro" id="IPR058502">
    <property type="entry name" value="PLL-like_beta-prop"/>
</dbReference>
<feature type="compositionally biased region" description="Polar residues" evidence="1">
    <location>
        <begin position="316"/>
        <end position="332"/>
    </location>
</feature>
<proteinExistence type="predicted"/>
<dbReference type="SUPFAM" id="SSF89372">
    <property type="entry name" value="Fucose-specific lectin"/>
    <property type="match status" value="2"/>
</dbReference>
<feature type="compositionally biased region" description="Pro residues" evidence="1">
    <location>
        <begin position="14"/>
        <end position="35"/>
    </location>
</feature>
<organism evidence="3 4">
    <name type="scientific">Tenggerimyces flavus</name>
    <dbReference type="NCBI Taxonomy" id="1708749"/>
    <lineage>
        <taxon>Bacteria</taxon>
        <taxon>Bacillati</taxon>
        <taxon>Actinomycetota</taxon>
        <taxon>Actinomycetes</taxon>
        <taxon>Propionibacteriales</taxon>
        <taxon>Nocardioidaceae</taxon>
        <taxon>Tenggerimyces</taxon>
    </lineage>
</organism>
<evidence type="ECO:0000313" key="3">
    <source>
        <dbReference type="EMBL" id="MFC3764644.1"/>
    </source>
</evidence>
<evidence type="ECO:0000256" key="1">
    <source>
        <dbReference type="SAM" id="MobiDB-lite"/>
    </source>
</evidence>
<evidence type="ECO:0000259" key="2">
    <source>
        <dbReference type="Pfam" id="PF26607"/>
    </source>
</evidence>
<reference evidence="4" key="1">
    <citation type="journal article" date="2019" name="Int. J. Syst. Evol. Microbiol.">
        <title>The Global Catalogue of Microorganisms (GCM) 10K type strain sequencing project: providing services to taxonomists for standard genome sequencing and annotation.</title>
        <authorList>
            <consortium name="The Broad Institute Genomics Platform"/>
            <consortium name="The Broad Institute Genome Sequencing Center for Infectious Disease"/>
            <person name="Wu L."/>
            <person name="Ma J."/>
        </authorList>
    </citation>
    <scope>NUCLEOTIDE SEQUENCE [LARGE SCALE GENOMIC DNA]</scope>
    <source>
        <strain evidence="4">CGMCC 4.7241</strain>
    </source>
</reference>
<accession>A0ABV7YIM4</accession>
<evidence type="ECO:0000313" key="4">
    <source>
        <dbReference type="Proteomes" id="UP001595699"/>
    </source>
</evidence>
<gene>
    <name evidence="3" type="ORF">ACFOUW_27650</name>
</gene>
<sequence>MPVDIQLTCTPPDLSCPPSPNVPELPNDSPRPPAPTRATEEITLDVFARGADNQLYHRWWVAGKPWTCWQSLRGELASGAGVASHGAGILHLGVLGTDSRIYDRAFVNSGYLGAGWSNWAALGTGTFRSAPAAASWGSDHFAMFARGADDRIHQNLFRFGGGGWTDWQPFPGDTQTFTGAPAAVSYEPQRLHVFAKGTDNLIYDKHTLPTGGWSPWTALGTRTFHSGPAAVSWGPRHLEVFAVDLNDRKMWHNWFVFGVGWHGWAAFDGAQTFTEAPAAGTHAFEKLNLYALGTDGRIWERFHNGGGSWSPWAPTGDQQFTSAPASASWSNR</sequence>
<feature type="region of interest" description="Disordered" evidence="1">
    <location>
        <begin position="9"/>
        <end position="36"/>
    </location>
</feature>
<dbReference type="CDD" id="cd22954">
    <property type="entry name" value="PLL_lectin"/>
    <property type="match status" value="1"/>
</dbReference>
<dbReference type="RefSeq" id="WP_205116354.1">
    <property type="nucleotide sequence ID" value="NZ_JAFBCM010000001.1"/>
</dbReference>
<dbReference type="Proteomes" id="UP001595699">
    <property type="component" value="Unassembled WGS sequence"/>
</dbReference>
<feature type="domain" description="PLL-like beta propeller" evidence="2">
    <location>
        <begin position="43"/>
        <end position="315"/>
    </location>
</feature>
<protein>
    <recommendedName>
        <fullName evidence="2">PLL-like beta propeller domain-containing protein</fullName>
    </recommendedName>
</protein>
<comment type="caution">
    <text evidence="3">The sequence shown here is derived from an EMBL/GenBank/DDBJ whole genome shotgun (WGS) entry which is preliminary data.</text>
</comment>
<name>A0ABV7YIM4_9ACTN</name>
<dbReference type="Pfam" id="PF26607">
    <property type="entry name" value="DUF8189"/>
    <property type="match status" value="1"/>
</dbReference>